<dbReference type="PANTHER" id="PTHR33516:SF2">
    <property type="entry name" value="LEXA REPRESSOR-RELATED"/>
    <property type="match status" value="1"/>
</dbReference>
<dbReference type="PROSITE" id="PS50943">
    <property type="entry name" value="HTH_CROC1"/>
    <property type="match status" value="1"/>
</dbReference>
<protein>
    <submittedName>
        <fullName evidence="2">DNA-binding protein</fullName>
    </submittedName>
</protein>
<keyword evidence="2" id="KW-0238">DNA-binding</keyword>
<dbReference type="InterPro" id="IPR050077">
    <property type="entry name" value="LexA_repressor"/>
</dbReference>
<feature type="domain" description="HTH cro/C1-type" evidence="1">
    <location>
        <begin position="7"/>
        <end position="60"/>
    </location>
</feature>
<dbReference type="InterPro" id="IPR039418">
    <property type="entry name" value="LexA-like"/>
</dbReference>
<dbReference type="Proteomes" id="UP000240908">
    <property type="component" value="Chromosome"/>
</dbReference>
<dbReference type="SUPFAM" id="SSF47413">
    <property type="entry name" value="lambda repressor-like DNA-binding domains"/>
    <property type="match status" value="1"/>
</dbReference>
<dbReference type="EMBL" id="CP028487">
    <property type="protein sequence ID" value="AVX38544.1"/>
    <property type="molecule type" value="Genomic_DNA"/>
</dbReference>
<dbReference type="Gene3D" id="2.10.109.10">
    <property type="entry name" value="Umud Fragment, subunit A"/>
    <property type="match status" value="1"/>
</dbReference>
<dbReference type="CDD" id="cd06529">
    <property type="entry name" value="S24_LexA-like"/>
    <property type="match status" value="1"/>
</dbReference>
<dbReference type="SUPFAM" id="SSF51306">
    <property type="entry name" value="LexA/Signal peptidase"/>
    <property type="match status" value="1"/>
</dbReference>
<dbReference type="Pfam" id="PF01381">
    <property type="entry name" value="HTH_3"/>
    <property type="match status" value="1"/>
</dbReference>
<dbReference type="InterPro" id="IPR001387">
    <property type="entry name" value="Cro/C1-type_HTH"/>
</dbReference>
<dbReference type="CDD" id="cd00093">
    <property type="entry name" value="HTH_XRE"/>
    <property type="match status" value="1"/>
</dbReference>
<organism evidence="2 3">
    <name type="scientific">Yersinia massiliensis</name>
    <dbReference type="NCBI Taxonomy" id="419257"/>
    <lineage>
        <taxon>Bacteria</taxon>
        <taxon>Pseudomonadati</taxon>
        <taxon>Pseudomonadota</taxon>
        <taxon>Gammaproteobacteria</taxon>
        <taxon>Enterobacterales</taxon>
        <taxon>Yersiniaceae</taxon>
        <taxon>Yersinia</taxon>
    </lineage>
</organism>
<gene>
    <name evidence="2" type="ORF">DA391_13235</name>
</gene>
<dbReference type="GO" id="GO:0003677">
    <property type="term" value="F:DNA binding"/>
    <property type="evidence" value="ECO:0007669"/>
    <property type="project" value="UniProtKB-KW"/>
</dbReference>
<dbReference type="InterPro" id="IPR015927">
    <property type="entry name" value="Peptidase_S24_S26A/B/C"/>
</dbReference>
<dbReference type="RefSeq" id="WP_108087824.1">
    <property type="nucleotide sequence ID" value="NZ_CP028487.1"/>
</dbReference>
<dbReference type="Gene3D" id="1.10.260.40">
    <property type="entry name" value="lambda repressor-like DNA-binding domains"/>
    <property type="match status" value="1"/>
</dbReference>
<evidence type="ECO:0000313" key="3">
    <source>
        <dbReference type="Proteomes" id="UP000240908"/>
    </source>
</evidence>
<dbReference type="InterPro" id="IPR010982">
    <property type="entry name" value="Lambda_DNA-bd_dom_sf"/>
</dbReference>
<accession>A0ABM6UV01</accession>
<name>A0ABM6UV01_9GAMM</name>
<proteinExistence type="predicted"/>
<dbReference type="PANTHER" id="PTHR33516">
    <property type="entry name" value="LEXA REPRESSOR"/>
    <property type="match status" value="1"/>
</dbReference>
<dbReference type="Pfam" id="PF00717">
    <property type="entry name" value="Peptidase_S24"/>
    <property type="match status" value="1"/>
</dbReference>
<evidence type="ECO:0000313" key="2">
    <source>
        <dbReference type="EMBL" id="AVX38544.1"/>
    </source>
</evidence>
<reference evidence="3" key="1">
    <citation type="journal article" date="2018" name="Genome Announc.">
        <title>First complete genome sequence of Yersinia massiliensis.</title>
        <authorList>
            <person name="Thomas M.C."/>
            <person name="Arling V."/>
            <person name="Goji N."/>
            <person name="Janzen T.W."/>
            <person name="Duceppe M.-O."/>
            <person name="Mathews A."/>
            <person name="Carrillo C."/>
            <person name="Amoako K."/>
        </authorList>
    </citation>
    <scope>NUCLEOTIDE SEQUENCE [LARGE SCALE GENOMIC DNA]</scope>
    <source>
        <strain evidence="3">GTA</strain>
    </source>
</reference>
<keyword evidence="3" id="KW-1185">Reference proteome</keyword>
<dbReference type="SMART" id="SM00530">
    <property type="entry name" value="HTH_XRE"/>
    <property type="match status" value="1"/>
</dbReference>
<sequence>MALADRVRERRTELGMTQARLAEIVGATQQSIVSIENGLTKRPRNLLDLAKALDCDPMWLQNGGAFKKITEINTRKIPLISYVQAGALAQNCPIEAYDGDFEYVLTDMDWSENAFALKIEGDSMEPEFSPGDVIVIDPEIQPAPGEFVVAMNGGDAATFKKYRPTGYDHHRNEIYELVPLNSDYPVMRSTDRTLRILGTMVEHRIYRRKR</sequence>
<evidence type="ECO:0000259" key="1">
    <source>
        <dbReference type="PROSITE" id="PS50943"/>
    </source>
</evidence>
<dbReference type="InterPro" id="IPR036286">
    <property type="entry name" value="LexA/Signal_pep-like_sf"/>
</dbReference>